<dbReference type="SMART" id="SM00448">
    <property type="entry name" value="REC"/>
    <property type="match status" value="1"/>
</dbReference>
<protein>
    <recommendedName>
        <fullName evidence="2">Response regulatory domain-containing protein</fullName>
    </recommendedName>
</protein>
<evidence type="ECO:0000313" key="4">
    <source>
        <dbReference type="Proteomes" id="UP000094197"/>
    </source>
</evidence>
<keyword evidence="4" id="KW-1185">Reference proteome</keyword>
<feature type="modified residue" description="4-aspartylphosphate" evidence="1">
    <location>
        <position position="72"/>
    </location>
</feature>
<dbReference type="EMBL" id="CP015217">
    <property type="protein sequence ID" value="AOP34758.1"/>
    <property type="molecule type" value="Genomic_DNA"/>
</dbReference>
<evidence type="ECO:0000259" key="2">
    <source>
        <dbReference type="PROSITE" id="PS50110"/>
    </source>
</evidence>
<gene>
    <name evidence="3" type="ORF">A0128_13410</name>
</gene>
<sequence length="436" mass="49720">MYSCFFRSSNLSKEAVAEKTYPRVMILEDEELLRKTMVYMSKKIGLEYCEVQNGSEAFALVDEFKPDVYFVDLEMPVMDGKKFISKMKEVRPDSIFVVMTAHSEPQTIIETMNLGVFDYILKPIDSHNYESLLKEISVELKRRKVIQLFEDESANRLKEQLGWASYKRSRVTDLDSMIELSRTTLNNIKYALLSGGGIGTLISLIKMIKGSAEKVDSKYVISGDLLDMLFENGDYIEKNINRLEESLNLLHREIEPHLKKIPVSELIAKLSEHFLKFTMNEKEYLEAKDLNFRMPKANPNQYQDSVFVDLDSFLIIFHEVLINALKYSDKGGEIDIYFSSKSGLFNLYVKNNFDSNYLSGITAEQEALVKQPFYRLAKFLDESVKTEGVFSGLGLTLVDIIARKHGGSFGIKNVSDHTISNKPETVVLAAITLPVC</sequence>
<evidence type="ECO:0000313" key="3">
    <source>
        <dbReference type="EMBL" id="AOP34758.1"/>
    </source>
</evidence>
<name>A0A1D7UYW1_9LEPT</name>
<dbReference type="SUPFAM" id="SSF55874">
    <property type="entry name" value="ATPase domain of HSP90 chaperone/DNA topoisomerase II/histidine kinase"/>
    <property type="match status" value="1"/>
</dbReference>
<dbReference type="PROSITE" id="PS50110">
    <property type="entry name" value="RESPONSE_REGULATORY"/>
    <property type="match status" value="1"/>
</dbReference>
<reference evidence="3 4" key="1">
    <citation type="submission" date="2016-04" db="EMBL/GenBank/DDBJ databases">
        <title>Complete genome seqeunce of Leptospira alstonii serovar Room22.</title>
        <authorList>
            <person name="Nally J.E."/>
            <person name="Bayles D.O."/>
            <person name="Hurley D."/>
            <person name="Fanning S."/>
            <person name="McMahon B.J."/>
            <person name="Arent Z."/>
        </authorList>
    </citation>
    <scope>NUCLEOTIDE SEQUENCE [LARGE SCALE GENOMIC DNA]</scope>
    <source>
        <strain evidence="3 4">GWTS #1</strain>
    </source>
</reference>
<dbReference type="GO" id="GO:0000160">
    <property type="term" value="P:phosphorelay signal transduction system"/>
    <property type="evidence" value="ECO:0007669"/>
    <property type="project" value="InterPro"/>
</dbReference>
<dbReference type="Gene3D" id="3.40.50.2300">
    <property type="match status" value="1"/>
</dbReference>
<evidence type="ECO:0000256" key="1">
    <source>
        <dbReference type="PROSITE-ProRule" id="PRU00169"/>
    </source>
</evidence>
<dbReference type="SUPFAM" id="SSF52172">
    <property type="entry name" value="CheY-like"/>
    <property type="match status" value="1"/>
</dbReference>
<dbReference type="OrthoDB" id="340661at2"/>
<dbReference type="AlphaFoldDB" id="A0A1D7UYW1"/>
<dbReference type="InterPro" id="IPR036890">
    <property type="entry name" value="HATPase_C_sf"/>
</dbReference>
<dbReference type="Pfam" id="PF02518">
    <property type="entry name" value="HATPase_c"/>
    <property type="match status" value="1"/>
</dbReference>
<dbReference type="KEGG" id="laj:A0128_13410"/>
<dbReference type="InterPro" id="IPR001789">
    <property type="entry name" value="Sig_transdc_resp-reg_receiver"/>
</dbReference>
<organism evidence="3 4">
    <name type="scientific">Leptospira tipperaryensis</name>
    <dbReference type="NCBI Taxonomy" id="2564040"/>
    <lineage>
        <taxon>Bacteria</taxon>
        <taxon>Pseudomonadati</taxon>
        <taxon>Spirochaetota</taxon>
        <taxon>Spirochaetia</taxon>
        <taxon>Leptospirales</taxon>
        <taxon>Leptospiraceae</taxon>
        <taxon>Leptospira</taxon>
    </lineage>
</organism>
<dbReference type="InterPro" id="IPR003594">
    <property type="entry name" value="HATPase_dom"/>
</dbReference>
<dbReference type="Gene3D" id="3.30.565.10">
    <property type="entry name" value="Histidine kinase-like ATPase, C-terminal domain"/>
    <property type="match status" value="1"/>
</dbReference>
<keyword evidence="1" id="KW-0597">Phosphoprotein</keyword>
<dbReference type="Pfam" id="PF00072">
    <property type="entry name" value="Response_reg"/>
    <property type="match status" value="1"/>
</dbReference>
<proteinExistence type="predicted"/>
<dbReference type="PANTHER" id="PTHR43228:SF1">
    <property type="entry name" value="TWO-COMPONENT RESPONSE REGULATOR ARR22"/>
    <property type="match status" value="1"/>
</dbReference>
<dbReference type="Proteomes" id="UP000094197">
    <property type="component" value="Chromosome 1"/>
</dbReference>
<dbReference type="SMART" id="SM00387">
    <property type="entry name" value="HATPase_c"/>
    <property type="match status" value="1"/>
</dbReference>
<accession>A0A1D7UYW1</accession>
<dbReference type="InterPro" id="IPR052048">
    <property type="entry name" value="ST_Response_Regulator"/>
</dbReference>
<dbReference type="PANTHER" id="PTHR43228">
    <property type="entry name" value="TWO-COMPONENT RESPONSE REGULATOR"/>
    <property type="match status" value="1"/>
</dbReference>
<dbReference type="InterPro" id="IPR011006">
    <property type="entry name" value="CheY-like_superfamily"/>
</dbReference>
<dbReference type="CDD" id="cd00075">
    <property type="entry name" value="HATPase"/>
    <property type="match status" value="1"/>
</dbReference>
<feature type="domain" description="Response regulatory" evidence="2">
    <location>
        <begin position="23"/>
        <end position="137"/>
    </location>
</feature>